<evidence type="ECO:0000256" key="2">
    <source>
        <dbReference type="ARBA" id="ARBA00023125"/>
    </source>
</evidence>
<evidence type="ECO:0000259" key="4">
    <source>
        <dbReference type="PROSITE" id="PS50043"/>
    </source>
</evidence>
<reference evidence="6 7" key="1">
    <citation type="journal article" date="2008" name="Int. J. Syst. Evol. Microbiol.">
        <title>Description of Roseateles aquatilis sp. nov. and Roseateles terrae sp. nov., in the class Betaproteobacteria, and emended description of the genus Roseateles.</title>
        <authorList>
            <person name="Gomila M."/>
            <person name="Bowien B."/>
            <person name="Falsen E."/>
            <person name="Moore E.R."/>
            <person name="Lalucat J."/>
        </authorList>
    </citation>
    <scope>NUCLEOTIDE SEQUENCE [LARGE SCALE GENOMIC DNA]</scope>
    <source>
        <strain evidence="6 7">CCUG 48205</strain>
    </source>
</reference>
<dbReference type="CDD" id="cd06170">
    <property type="entry name" value="LuxR_C_like"/>
    <property type="match status" value="1"/>
</dbReference>
<dbReference type="GO" id="GO:0003677">
    <property type="term" value="F:DNA binding"/>
    <property type="evidence" value="ECO:0007669"/>
    <property type="project" value="UniProtKB-KW"/>
</dbReference>
<dbReference type="InterPro" id="IPR036388">
    <property type="entry name" value="WH-like_DNA-bd_sf"/>
</dbReference>
<dbReference type="Pfam" id="PF00196">
    <property type="entry name" value="GerE"/>
    <property type="match status" value="1"/>
</dbReference>
<evidence type="ECO:0000313" key="6">
    <source>
        <dbReference type="EMBL" id="OWQ93732.1"/>
    </source>
</evidence>
<dbReference type="GO" id="GO:0006355">
    <property type="term" value="P:regulation of DNA-templated transcription"/>
    <property type="evidence" value="ECO:0007669"/>
    <property type="project" value="InterPro"/>
</dbReference>
<dbReference type="Pfam" id="PF00072">
    <property type="entry name" value="Response_reg"/>
    <property type="match status" value="1"/>
</dbReference>
<gene>
    <name evidence="6" type="ORF">CDN99_04585</name>
</gene>
<dbReference type="InterPro" id="IPR011006">
    <property type="entry name" value="CheY-like_superfamily"/>
</dbReference>
<dbReference type="InterPro" id="IPR058245">
    <property type="entry name" value="NreC/VraR/RcsB-like_REC"/>
</dbReference>
<dbReference type="InterPro" id="IPR000792">
    <property type="entry name" value="Tscrpt_reg_LuxR_C"/>
</dbReference>
<comment type="caution">
    <text evidence="6">The sequence shown here is derived from an EMBL/GenBank/DDBJ whole genome shotgun (WGS) entry which is preliminary data.</text>
</comment>
<dbReference type="CDD" id="cd17535">
    <property type="entry name" value="REC_NarL-like"/>
    <property type="match status" value="1"/>
</dbReference>
<feature type="modified residue" description="4-aspartylphosphate" evidence="3">
    <location>
        <position position="69"/>
    </location>
</feature>
<keyword evidence="1 3" id="KW-0597">Phosphoprotein</keyword>
<dbReference type="SUPFAM" id="SSF46894">
    <property type="entry name" value="C-terminal effector domain of the bipartite response regulators"/>
    <property type="match status" value="1"/>
</dbReference>
<keyword evidence="7" id="KW-1185">Reference proteome</keyword>
<accession>A0A246JM99</accession>
<dbReference type="PROSITE" id="PS50110">
    <property type="entry name" value="RESPONSE_REGULATORY"/>
    <property type="match status" value="1"/>
</dbReference>
<dbReference type="InterPro" id="IPR051015">
    <property type="entry name" value="EvgA-like"/>
</dbReference>
<organism evidence="6 7">
    <name type="scientific">Roseateles aquatilis</name>
    <dbReference type="NCBI Taxonomy" id="431061"/>
    <lineage>
        <taxon>Bacteria</taxon>
        <taxon>Pseudomonadati</taxon>
        <taxon>Pseudomonadota</taxon>
        <taxon>Betaproteobacteria</taxon>
        <taxon>Burkholderiales</taxon>
        <taxon>Sphaerotilaceae</taxon>
        <taxon>Roseateles</taxon>
    </lineage>
</organism>
<dbReference type="GO" id="GO:0000160">
    <property type="term" value="P:phosphorelay signal transduction system"/>
    <property type="evidence" value="ECO:0007669"/>
    <property type="project" value="InterPro"/>
</dbReference>
<protein>
    <recommendedName>
        <fullName evidence="8">DNA-binding response regulator</fullName>
    </recommendedName>
</protein>
<evidence type="ECO:0000313" key="7">
    <source>
        <dbReference type="Proteomes" id="UP000197468"/>
    </source>
</evidence>
<dbReference type="SMART" id="SM00448">
    <property type="entry name" value="REC"/>
    <property type="match status" value="1"/>
</dbReference>
<evidence type="ECO:0000259" key="5">
    <source>
        <dbReference type="PROSITE" id="PS50110"/>
    </source>
</evidence>
<sequence length="238" mass="25940">MARCADVDTMMDGASKADVLIVEDHGLVRAGMRSLLEKAAPQYRIHEESTYEGAIARLAGMTFELVFLDIDLGTPNSGLDILQFIREREMPCRAIMLSGDDDRATVLSCISQGASGYITKAVGDGSVFQKAIETVLGDGVYLPASMIKRSAKAEADGPYGCSTEALGLSPRLCEVLYYLCQGLPNKAIANRMGISEGTVRKSYVSDLLRFFGVARRTELMIEVSRRRLKVSSPREGRT</sequence>
<proteinExistence type="predicted"/>
<dbReference type="PANTHER" id="PTHR45566:SF1">
    <property type="entry name" value="HTH-TYPE TRANSCRIPTIONAL REGULATOR YHJB-RELATED"/>
    <property type="match status" value="1"/>
</dbReference>
<dbReference type="EMBL" id="NIOF01000001">
    <property type="protein sequence ID" value="OWQ93732.1"/>
    <property type="molecule type" value="Genomic_DNA"/>
</dbReference>
<dbReference type="InterPro" id="IPR001789">
    <property type="entry name" value="Sig_transdc_resp-reg_receiver"/>
</dbReference>
<dbReference type="Gene3D" id="3.40.50.2300">
    <property type="match status" value="1"/>
</dbReference>
<feature type="domain" description="Response regulatory" evidence="5">
    <location>
        <begin position="18"/>
        <end position="135"/>
    </location>
</feature>
<feature type="domain" description="HTH luxR-type" evidence="4">
    <location>
        <begin position="161"/>
        <end position="227"/>
    </location>
</feature>
<dbReference type="Gene3D" id="1.10.10.10">
    <property type="entry name" value="Winged helix-like DNA-binding domain superfamily/Winged helix DNA-binding domain"/>
    <property type="match status" value="1"/>
</dbReference>
<evidence type="ECO:0000256" key="3">
    <source>
        <dbReference type="PROSITE-ProRule" id="PRU00169"/>
    </source>
</evidence>
<dbReference type="SUPFAM" id="SSF52172">
    <property type="entry name" value="CheY-like"/>
    <property type="match status" value="1"/>
</dbReference>
<dbReference type="PANTHER" id="PTHR45566">
    <property type="entry name" value="HTH-TYPE TRANSCRIPTIONAL REGULATOR YHJB-RELATED"/>
    <property type="match status" value="1"/>
</dbReference>
<evidence type="ECO:0000256" key="1">
    <source>
        <dbReference type="ARBA" id="ARBA00022553"/>
    </source>
</evidence>
<dbReference type="AlphaFoldDB" id="A0A246JM99"/>
<dbReference type="SMART" id="SM00421">
    <property type="entry name" value="HTH_LUXR"/>
    <property type="match status" value="1"/>
</dbReference>
<dbReference type="PROSITE" id="PS50043">
    <property type="entry name" value="HTH_LUXR_2"/>
    <property type="match status" value="1"/>
</dbReference>
<evidence type="ECO:0008006" key="8">
    <source>
        <dbReference type="Google" id="ProtNLM"/>
    </source>
</evidence>
<dbReference type="Proteomes" id="UP000197468">
    <property type="component" value="Unassembled WGS sequence"/>
</dbReference>
<name>A0A246JM99_9BURK</name>
<dbReference type="InterPro" id="IPR016032">
    <property type="entry name" value="Sig_transdc_resp-reg_C-effctor"/>
</dbReference>
<keyword evidence="2" id="KW-0238">DNA-binding</keyword>